<evidence type="ECO:0000256" key="1">
    <source>
        <dbReference type="SAM" id="Phobius"/>
    </source>
</evidence>
<gene>
    <name evidence="2" type="ORF">ONT23_13275</name>
</gene>
<reference evidence="2" key="1">
    <citation type="submission" date="2022-11" db="EMBL/GenBank/DDBJ databases">
        <title>Genomic repertoires linked with pathogenic potency of arthritogenic Prevotella copri isolated from the gut of rheumatoid arthritis patients.</title>
        <authorList>
            <person name="Nii T."/>
            <person name="Maeda Y."/>
            <person name="Motooka D."/>
            <person name="Naito M."/>
            <person name="Matsumoto Y."/>
            <person name="Ogawa T."/>
            <person name="Oguro-Igashira E."/>
            <person name="Kishikawa T."/>
            <person name="Yamashita M."/>
            <person name="Koizumi S."/>
            <person name="Kurakawa T."/>
            <person name="Okumura R."/>
            <person name="Kayama H."/>
            <person name="Murakami M."/>
            <person name="Sakaguchi T."/>
            <person name="Das B."/>
            <person name="Nakamura S."/>
            <person name="Okada Y."/>
            <person name="Kumanogoh A."/>
            <person name="Takeda K."/>
        </authorList>
    </citation>
    <scope>NUCLEOTIDE SEQUENCE</scope>
    <source>
        <strain evidence="2">H012_8</strain>
    </source>
</reference>
<name>A0AAW5UJX8_9BACT</name>
<dbReference type="AlphaFoldDB" id="A0AAW5UJX8"/>
<sequence>MTILVTVFCRVSAQQWVLDEISREDDGDSGGTFGGILGTIIFFGVIWLLVTIFGDKKKPDPNSHSDFHNDELDVPYYDDDDDDYDPIMFNDDYVDEPFGDSYDSYSNGPIGNSYTPSSSLAVGQGQKIKDTDFERRCIAIYGDYAENTYGLVLIKEDGEYRQITYPDKRYEVLSAYIFKNHKERHATVCTIGDSDLLKSYIEYHVEYNMFPTAKPMDSHGKLEKEYYGERIAMMKVYYYWKGYPYCSNGHSLRDFCLALGWDLCIYIHKYIGQPMDMSEYHDLKEMTLRKMTVKEYLEYRSKADYISERSEGWYDGWGNYIGRDYAEASAELDRRRVCTYQQAIEEVKQIDWSLKSGETLQEMKLATDKLLQVKTNDEYQIDFKKK</sequence>
<keyword evidence="1" id="KW-0472">Membrane</keyword>
<keyword evidence="1" id="KW-1133">Transmembrane helix</keyword>
<accession>A0AAW5UJX8</accession>
<dbReference type="RefSeq" id="WP_264902023.1">
    <property type="nucleotide sequence ID" value="NZ_JAPDVH010000001.1"/>
</dbReference>
<comment type="caution">
    <text evidence="2">The sequence shown here is derived from an EMBL/GenBank/DDBJ whole genome shotgun (WGS) entry which is preliminary data.</text>
</comment>
<protein>
    <submittedName>
        <fullName evidence="2">Uncharacterized protein</fullName>
    </submittedName>
</protein>
<dbReference type="EMBL" id="JAPDVH010000001">
    <property type="protein sequence ID" value="MCW4156476.1"/>
    <property type="molecule type" value="Genomic_DNA"/>
</dbReference>
<dbReference type="Proteomes" id="UP001209168">
    <property type="component" value="Unassembled WGS sequence"/>
</dbReference>
<keyword evidence="1" id="KW-0812">Transmembrane</keyword>
<evidence type="ECO:0000313" key="2">
    <source>
        <dbReference type="EMBL" id="MCW4156476.1"/>
    </source>
</evidence>
<feature type="transmembrane region" description="Helical" evidence="1">
    <location>
        <begin position="29"/>
        <end position="50"/>
    </location>
</feature>
<proteinExistence type="predicted"/>
<evidence type="ECO:0000313" key="3">
    <source>
        <dbReference type="Proteomes" id="UP001209168"/>
    </source>
</evidence>
<organism evidence="2 3">
    <name type="scientific">Segatella copri</name>
    <dbReference type="NCBI Taxonomy" id="165179"/>
    <lineage>
        <taxon>Bacteria</taxon>
        <taxon>Pseudomonadati</taxon>
        <taxon>Bacteroidota</taxon>
        <taxon>Bacteroidia</taxon>
        <taxon>Bacteroidales</taxon>
        <taxon>Prevotellaceae</taxon>
        <taxon>Segatella</taxon>
    </lineage>
</organism>